<gene>
    <name evidence="3" type="ORF">H010_03042</name>
</gene>
<evidence type="ECO:0000313" key="4">
    <source>
        <dbReference type="Proteomes" id="UP001152876"/>
    </source>
</evidence>
<accession>A0A9X4S8P9</accession>
<keyword evidence="4" id="KW-1185">Reference proteome</keyword>
<name>A0A9X4S8P9_9BURK</name>
<dbReference type="EMBL" id="AOGK01000002">
    <property type="protein sequence ID" value="MDG5974209.1"/>
    <property type="molecule type" value="Genomic_DNA"/>
</dbReference>
<feature type="domain" description="DUF5648" evidence="2">
    <location>
        <begin position="41"/>
        <end position="182"/>
    </location>
</feature>
<feature type="compositionally biased region" description="Acidic residues" evidence="1">
    <location>
        <begin position="566"/>
        <end position="576"/>
    </location>
</feature>
<proteinExistence type="predicted"/>
<dbReference type="Proteomes" id="UP001152876">
    <property type="component" value="Unassembled WGS sequence"/>
</dbReference>
<dbReference type="AlphaFoldDB" id="A0A9X4S8P9"/>
<dbReference type="Pfam" id="PF18885">
    <property type="entry name" value="DUF5648"/>
    <property type="match status" value="1"/>
</dbReference>
<sequence>MELAQIAKTGVLPDPFDGPLLSGAASSKAQSQTKAATPTVAYRFYNTRTGAHFFTTSVAERDNVINTLSSIMNYEGPAFYASTTSGAGLSPVHRFYNTQTGVHFYTISETERAHVTATLPQFTYEGIAYYASTQAGAGFTPLYRFFLASKGFHFYSNRSTEPDNVIDNLPQYNHKGIAYYVLQAPSITTALGMPGRLLGGLGAGNAISDMISQQIHPDIIDTYLVGVGPGSWPYWNSPDGAYVTYVSANNKAIGAVPMFTLYQMAQPGEADMIEVNDVAFMTSYWSQAKLMYQKIGATGQPTLVNLEPDFWGFLQGKSGGDPTKVPARVSMVAECASQPDTAVGIAGCLLTLGRMYAPKAKLGFPPSFWGGTATSVGNFMAKVGADKADFIVAQTSDRDAGCFEMPTPVDECAGRGSGPFYWDETNTTSPNFNESLAQWSTVRSILGNLPILFWQTPMGVPSATPGGTPGHYRDNQVQYMLTHPTQYTAIGTFAIVFSAGGSTSATITTDGGQFARLFKAYLANPAPFGGDPIPWTHHSLCSRSLKCPMYDRHTRRNSVNSSFPTEDADPALDELR</sequence>
<comment type="caution">
    <text evidence="3">The sequence shown here is derived from an EMBL/GenBank/DDBJ whole genome shotgun (WGS) entry which is preliminary data.</text>
</comment>
<reference evidence="3" key="1">
    <citation type="submission" date="2013-01" db="EMBL/GenBank/DDBJ databases">
        <title>Genome draft of Hydrogenophaga taeniospiralis 2K1.</title>
        <authorList>
            <person name="Gomila M."/>
            <person name="Lalucat J."/>
        </authorList>
    </citation>
    <scope>NUCLEOTIDE SEQUENCE</scope>
    <source>
        <strain evidence="3">CCUG 15921</strain>
    </source>
</reference>
<protein>
    <recommendedName>
        <fullName evidence="2">DUF5648 domain-containing protein</fullName>
    </recommendedName>
</protein>
<evidence type="ECO:0000259" key="2">
    <source>
        <dbReference type="Pfam" id="PF18885"/>
    </source>
</evidence>
<organism evidence="3 4">
    <name type="scientific">Hydrogenophaga taeniospiralis CCUG 15921</name>
    <dbReference type="NCBI Taxonomy" id="1281780"/>
    <lineage>
        <taxon>Bacteria</taxon>
        <taxon>Pseudomonadati</taxon>
        <taxon>Pseudomonadota</taxon>
        <taxon>Betaproteobacteria</taxon>
        <taxon>Burkholderiales</taxon>
        <taxon>Comamonadaceae</taxon>
        <taxon>Hydrogenophaga</taxon>
    </lineage>
</organism>
<evidence type="ECO:0000256" key="1">
    <source>
        <dbReference type="SAM" id="MobiDB-lite"/>
    </source>
</evidence>
<dbReference type="InterPro" id="IPR043708">
    <property type="entry name" value="DUF5648"/>
</dbReference>
<evidence type="ECO:0000313" key="3">
    <source>
        <dbReference type="EMBL" id="MDG5974209.1"/>
    </source>
</evidence>
<feature type="region of interest" description="Disordered" evidence="1">
    <location>
        <begin position="556"/>
        <end position="576"/>
    </location>
</feature>